<dbReference type="PANTHER" id="PTHR12714">
    <property type="entry name" value="PROTEIN-S ISOPRENYLCYSTEINE O-METHYLTRANSFERASE"/>
    <property type="match status" value="1"/>
</dbReference>
<dbReference type="GO" id="GO:0012505">
    <property type="term" value="C:endomembrane system"/>
    <property type="evidence" value="ECO:0007669"/>
    <property type="project" value="UniProtKB-SubCell"/>
</dbReference>
<protein>
    <submittedName>
        <fullName evidence="6">Protein-S-isoprenylcysteine O-methyltransferase Ste14</fullName>
    </submittedName>
</protein>
<feature type="transmembrane region" description="Helical" evidence="5">
    <location>
        <begin position="86"/>
        <end position="114"/>
    </location>
</feature>
<dbReference type="InterPro" id="IPR007318">
    <property type="entry name" value="Phopholipid_MeTrfase"/>
</dbReference>
<dbReference type="GO" id="GO:0008168">
    <property type="term" value="F:methyltransferase activity"/>
    <property type="evidence" value="ECO:0007669"/>
    <property type="project" value="UniProtKB-KW"/>
</dbReference>
<evidence type="ECO:0000256" key="1">
    <source>
        <dbReference type="ARBA" id="ARBA00004127"/>
    </source>
</evidence>
<evidence type="ECO:0000256" key="5">
    <source>
        <dbReference type="SAM" id="Phobius"/>
    </source>
</evidence>
<comment type="subcellular location">
    <subcellularLocation>
        <location evidence="1">Endomembrane system</location>
        <topology evidence="1">Multi-pass membrane protein</topology>
    </subcellularLocation>
</comment>
<reference evidence="7" key="1">
    <citation type="submission" date="2016-10" db="EMBL/GenBank/DDBJ databases">
        <authorList>
            <person name="Varghese N."/>
            <person name="Submissions S."/>
        </authorList>
    </citation>
    <scope>NUCLEOTIDE SEQUENCE [LARGE SCALE GENOMIC DNA]</scope>
    <source>
        <strain evidence="7">DSM 26921</strain>
    </source>
</reference>
<keyword evidence="4 5" id="KW-0472">Membrane</keyword>
<dbReference type="OrthoDB" id="9811969at2"/>
<evidence type="ECO:0000313" key="6">
    <source>
        <dbReference type="EMBL" id="SFR44835.1"/>
    </source>
</evidence>
<dbReference type="Pfam" id="PF04191">
    <property type="entry name" value="PEMT"/>
    <property type="match status" value="1"/>
</dbReference>
<dbReference type="AlphaFoldDB" id="A0A1I6GRG3"/>
<keyword evidence="3 5" id="KW-1133">Transmembrane helix</keyword>
<evidence type="ECO:0000313" key="7">
    <source>
        <dbReference type="Proteomes" id="UP000199658"/>
    </source>
</evidence>
<dbReference type="GO" id="GO:0032259">
    <property type="term" value="P:methylation"/>
    <property type="evidence" value="ECO:0007669"/>
    <property type="project" value="UniProtKB-KW"/>
</dbReference>
<sequence length="148" mass="16696">MSKFPDIPPVWLTGFIALSWFLARLAPAGFSYGLPRALGWGLMAVGLLLIVWSAIWFWRRKTTIEPHHAPTALIVEGPYRLSRNPIYLGMALILSGVIVWMGQAAGFILIPIFVTVINRRFVIPEEAMLRKVFGTSAEAYLQATRRWI</sequence>
<dbReference type="Gene3D" id="1.20.120.1630">
    <property type="match status" value="1"/>
</dbReference>
<keyword evidence="6" id="KW-0489">Methyltransferase</keyword>
<proteinExistence type="predicted"/>
<name>A0A1I6GRG3_9RHOB</name>
<dbReference type="STRING" id="670154.SAMN04488002_1888"/>
<dbReference type="EMBL" id="FOYO01000001">
    <property type="protein sequence ID" value="SFR44835.1"/>
    <property type="molecule type" value="Genomic_DNA"/>
</dbReference>
<dbReference type="PANTHER" id="PTHR12714:SF24">
    <property type="entry name" value="SLR1182 PROTEIN"/>
    <property type="match status" value="1"/>
</dbReference>
<organism evidence="6 7">
    <name type="scientific">Litoreibacter janthinus</name>
    <dbReference type="NCBI Taxonomy" id="670154"/>
    <lineage>
        <taxon>Bacteria</taxon>
        <taxon>Pseudomonadati</taxon>
        <taxon>Pseudomonadota</taxon>
        <taxon>Alphaproteobacteria</taxon>
        <taxon>Rhodobacterales</taxon>
        <taxon>Roseobacteraceae</taxon>
        <taxon>Litoreibacter</taxon>
    </lineage>
</organism>
<keyword evidence="2 5" id="KW-0812">Transmembrane</keyword>
<evidence type="ECO:0000256" key="2">
    <source>
        <dbReference type="ARBA" id="ARBA00022692"/>
    </source>
</evidence>
<keyword evidence="6" id="KW-0808">Transferase</keyword>
<keyword evidence="7" id="KW-1185">Reference proteome</keyword>
<accession>A0A1I6GRG3</accession>
<feature type="transmembrane region" description="Helical" evidence="5">
    <location>
        <begin position="38"/>
        <end position="58"/>
    </location>
</feature>
<gene>
    <name evidence="6" type="ORF">SAMN04488002_1888</name>
</gene>
<dbReference type="Proteomes" id="UP000199658">
    <property type="component" value="Unassembled WGS sequence"/>
</dbReference>
<evidence type="ECO:0000256" key="3">
    <source>
        <dbReference type="ARBA" id="ARBA00022989"/>
    </source>
</evidence>
<dbReference type="RefSeq" id="WP_090215817.1">
    <property type="nucleotide sequence ID" value="NZ_FOYO01000001.1"/>
</dbReference>
<evidence type="ECO:0000256" key="4">
    <source>
        <dbReference type="ARBA" id="ARBA00023136"/>
    </source>
</evidence>